<dbReference type="EMBL" id="JAQJAN010000001">
    <property type="protein sequence ID" value="KAJ5740783.1"/>
    <property type="molecule type" value="Genomic_DNA"/>
</dbReference>
<dbReference type="AlphaFoldDB" id="A0AAD6HWR6"/>
<sequence>MAALCEPPPPYQPHDPATPAATSASRLNPAVFHFGFSEQGYCITPEHANAPGMNVQSHEFSLKPDLIFYRGEKPTKKTEVASCEFGEKTCLIDMAYMKDSFGARSTLWWSAMSPKASILEQFRFMAKVQNANPLGISGLSLTSPRPFIWECASDWKLVDELTGNVTAVAHNVNSASGQHGSLEILMTYGDTFSLIALTSYITRCEKWKRDAKKNRLW</sequence>
<comment type="caution">
    <text evidence="2">The sequence shown here is derived from an EMBL/GenBank/DDBJ whole genome shotgun (WGS) entry which is preliminary data.</text>
</comment>
<organism evidence="2 3">
    <name type="scientific">Penicillium malachiteum</name>
    <dbReference type="NCBI Taxonomy" id="1324776"/>
    <lineage>
        <taxon>Eukaryota</taxon>
        <taxon>Fungi</taxon>
        <taxon>Dikarya</taxon>
        <taxon>Ascomycota</taxon>
        <taxon>Pezizomycotina</taxon>
        <taxon>Eurotiomycetes</taxon>
        <taxon>Eurotiomycetidae</taxon>
        <taxon>Eurotiales</taxon>
        <taxon>Aspergillaceae</taxon>
        <taxon>Penicillium</taxon>
    </lineage>
</organism>
<evidence type="ECO:0000256" key="1">
    <source>
        <dbReference type="SAM" id="MobiDB-lite"/>
    </source>
</evidence>
<name>A0AAD6HWR6_9EURO</name>
<reference evidence="2" key="1">
    <citation type="journal article" date="2023" name="IMA Fungus">
        <title>Comparative genomic study of the Penicillium genus elucidates a diverse pangenome and 15 lateral gene transfer events.</title>
        <authorList>
            <person name="Petersen C."/>
            <person name="Sorensen T."/>
            <person name="Nielsen M.R."/>
            <person name="Sondergaard T.E."/>
            <person name="Sorensen J.L."/>
            <person name="Fitzpatrick D.A."/>
            <person name="Frisvad J.C."/>
            <person name="Nielsen K.L."/>
        </authorList>
    </citation>
    <scope>NUCLEOTIDE SEQUENCE</scope>
    <source>
        <strain evidence="2">IBT 17514</strain>
    </source>
</reference>
<evidence type="ECO:0000313" key="3">
    <source>
        <dbReference type="Proteomes" id="UP001215712"/>
    </source>
</evidence>
<proteinExistence type="predicted"/>
<evidence type="ECO:0000313" key="2">
    <source>
        <dbReference type="EMBL" id="KAJ5740783.1"/>
    </source>
</evidence>
<feature type="compositionally biased region" description="Pro residues" evidence="1">
    <location>
        <begin position="1"/>
        <end position="13"/>
    </location>
</feature>
<gene>
    <name evidence="2" type="ORF">N7493_000655</name>
</gene>
<feature type="region of interest" description="Disordered" evidence="1">
    <location>
        <begin position="1"/>
        <end position="22"/>
    </location>
</feature>
<accession>A0AAD6HWR6</accession>
<keyword evidence="3" id="KW-1185">Reference proteome</keyword>
<protein>
    <submittedName>
        <fullName evidence="2">Uncharacterized protein</fullName>
    </submittedName>
</protein>
<reference evidence="2" key="2">
    <citation type="submission" date="2023-01" db="EMBL/GenBank/DDBJ databases">
        <authorList>
            <person name="Petersen C."/>
        </authorList>
    </citation>
    <scope>NUCLEOTIDE SEQUENCE</scope>
    <source>
        <strain evidence="2">IBT 17514</strain>
    </source>
</reference>
<dbReference type="Proteomes" id="UP001215712">
    <property type="component" value="Unassembled WGS sequence"/>
</dbReference>